<dbReference type="InterPro" id="IPR052599">
    <property type="entry name" value="SLC43A_AATransporter"/>
</dbReference>
<dbReference type="STRING" id="4955.A0A1G4MCW0"/>
<accession>A0A1G4MCW0</accession>
<dbReference type="Proteomes" id="UP000190831">
    <property type="component" value="Chromosome E"/>
</dbReference>
<feature type="transmembrane region" description="Helical" evidence="7">
    <location>
        <begin position="12"/>
        <end position="31"/>
    </location>
</feature>
<keyword evidence="9" id="KW-1185">Reference proteome</keyword>
<dbReference type="PANTHER" id="PTHR20772">
    <property type="entry name" value="PROTEIN FMP42"/>
    <property type="match status" value="1"/>
</dbReference>
<feature type="transmembrane region" description="Helical" evidence="7">
    <location>
        <begin position="480"/>
        <end position="498"/>
    </location>
</feature>
<feature type="transmembrane region" description="Helical" evidence="7">
    <location>
        <begin position="318"/>
        <end position="337"/>
    </location>
</feature>
<feature type="transmembrane region" description="Helical" evidence="7">
    <location>
        <begin position="357"/>
        <end position="379"/>
    </location>
</feature>
<proteinExistence type="inferred from homology"/>
<keyword evidence="6 7" id="KW-0472">Membrane</keyword>
<name>A0A1G4MCW0_LACFM</name>
<evidence type="ECO:0000256" key="5">
    <source>
        <dbReference type="ARBA" id="ARBA00022989"/>
    </source>
</evidence>
<evidence type="ECO:0000256" key="7">
    <source>
        <dbReference type="SAM" id="Phobius"/>
    </source>
</evidence>
<feature type="transmembrane region" description="Helical" evidence="7">
    <location>
        <begin position="166"/>
        <end position="189"/>
    </location>
</feature>
<keyword evidence="3" id="KW-0813">Transport</keyword>
<dbReference type="InterPro" id="IPR036259">
    <property type="entry name" value="MFS_trans_sf"/>
</dbReference>
<reference evidence="9" key="1">
    <citation type="submission" date="2016-03" db="EMBL/GenBank/DDBJ databases">
        <authorList>
            <person name="Devillers H."/>
        </authorList>
    </citation>
    <scope>NUCLEOTIDE SEQUENCE [LARGE SCALE GENOMIC DNA]</scope>
</reference>
<feature type="transmembrane region" description="Helical" evidence="7">
    <location>
        <begin position="136"/>
        <end position="154"/>
    </location>
</feature>
<dbReference type="EMBL" id="LT598488">
    <property type="protein sequence ID" value="SCW01743.1"/>
    <property type="molecule type" value="Genomic_DNA"/>
</dbReference>
<dbReference type="Gene3D" id="1.20.1250.20">
    <property type="entry name" value="MFS general substrate transporter like domains"/>
    <property type="match status" value="1"/>
</dbReference>
<feature type="transmembrane region" description="Helical" evidence="7">
    <location>
        <begin position="80"/>
        <end position="100"/>
    </location>
</feature>
<dbReference type="GO" id="GO:0000329">
    <property type="term" value="C:fungal-type vacuole membrane"/>
    <property type="evidence" value="ECO:0007669"/>
    <property type="project" value="TreeGrafter"/>
</dbReference>
<evidence type="ECO:0000313" key="8">
    <source>
        <dbReference type="EMBL" id="SCW01743.1"/>
    </source>
</evidence>
<dbReference type="SUPFAM" id="SSF103473">
    <property type="entry name" value="MFS general substrate transporter"/>
    <property type="match status" value="1"/>
</dbReference>
<feature type="transmembrane region" description="Helical" evidence="7">
    <location>
        <begin position="201"/>
        <end position="219"/>
    </location>
</feature>
<feature type="transmembrane region" description="Helical" evidence="7">
    <location>
        <begin position="386"/>
        <end position="402"/>
    </location>
</feature>
<sequence length="528" mass="57868">MAKVSIQLIQVTCAIVWCLLAAGPIFGFAALKPILISEGVYGELCTPNNDPILSITAGRDALMAGKAPKPCTAQDLKLNLMFTVGAGTTNVVALFVGWILDSYGPRVCGFIGSGFLTLGALSLGWSSNISLFDPYIVGYVLLAIGGPFVFISCFQLANSFPKRSGTVLAIITGAFDTSSALFFFYRVAYQNWKPDLTLKKFFNFYLVVPLFIFLCQLFIMPKESYKTLGAVQKLEVEGLDENGNLPEGEDGSRIIPDDDERQSLLSTGSPVIRPVLSSTSGRKSIWENYVEAKLEKKTKGIFGVMHDYTAIEQIKSPWFLFMLVFTIICMLRINYFVATVRSQEEYLLGDADAALKMNSIFDVALPLGGVVAIPFIGLVLDHCSTLTALTTVASISVLIGVLGLTRSFLLNLIGILILVAYRPFYYTVVSDYCAKVFGFETFGTVYGLLMCISGVCNMGQSLLDRMTHRTFNMDPTPVNSILVTITVVSAGCLLWYVNRESKIREEKMKILESIADPNDQEQTAYGST</sequence>
<feature type="transmembrane region" description="Helical" evidence="7">
    <location>
        <begin position="408"/>
        <end position="425"/>
    </location>
</feature>
<feature type="transmembrane region" description="Helical" evidence="7">
    <location>
        <begin position="437"/>
        <end position="460"/>
    </location>
</feature>
<evidence type="ECO:0000256" key="2">
    <source>
        <dbReference type="ARBA" id="ARBA00006595"/>
    </source>
</evidence>
<protein>
    <submittedName>
        <fullName evidence="8">LAFE_0E06282g1_1</fullName>
    </submittedName>
</protein>
<dbReference type="PANTHER" id="PTHR20772:SF2">
    <property type="entry name" value="PROTEIN FMP42"/>
    <property type="match status" value="1"/>
</dbReference>
<keyword evidence="4 7" id="KW-0812">Transmembrane</keyword>
<comment type="similarity">
    <text evidence="2">Belongs to the SLC43A transporter (TC 2.A.1.44) family.</text>
</comment>
<gene>
    <name evidence="8" type="ORF">LAFE_0E06282G</name>
</gene>
<evidence type="ECO:0000256" key="4">
    <source>
        <dbReference type="ARBA" id="ARBA00022692"/>
    </source>
</evidence>
<dbReference type="OrthoDB" id="330047at2759"/>
<keyword evidence="5 7" id="KW-1133">Transmembrane helix</keyword>
<evidence type="ECO:0000313" key="9">
    <source>
        <dbReference type="Proteomes" id="UP000190831"/>
    </source>
</evidence>
<evidence type="ECO:0000256" key="1">
    <source>
        <dbReference type="ARBA" id="ARBA00004141"/>
    </source>
</evidence>
<dbReference type="AlphaFoldDB" id="A0A1G4MCW0"/>
<evidence type="ECO:0000256" key="6">
    <source>
        <dbReference type="ARBA" id="ARBA00023136"/>
    </source>
</evidence>
<feature type="transmembrane region" description="Helical" evidence="7">
    <location>
        <begin position="107"/>
        <end position="124"/>
    </location>
</feature>
<dbReference type="OMA" id="CNILQQV"/>
<comment type="subcellular location">
    <subcellularLocation>
        <location evidence="1">Membrane</location>
        <topology evidence="1">Multi-pass membrane protein</topology>
    </subcellularLocation>
</comment>
<organism evidence="8 9">
    <name type="scientific">Lachancea fermentati</name>
    <name type="common">Zygosaccharomyces fermentati</name>
    <dbReference type="NCBI Taxonomy" id="4955"/>
    <lineage>
        <taxon>Eukaryota</taxon>
        <taxon>Fungi</taxon>
        <taxon>Dikarya</taxon>
        <taxon>Ascomycota</taxon>
        <taxon>Saccharomycotina</taxon>
        <taxon>Saccharomycetes</taxon>
        <taxon>Saccharomycetales</taxon>
        <taxon>Saccharomycetaceae</taxon>
        <taxon>Lachancea</taxon>
    </lineage>
</organism>
<evidence type="ECO:0000256" key="3">
    <source>
        <dbReference type="ARBA" id="ARBA00022448"/>
    </source>
</evidence>